<dbReference type="PANTHER" id="PTHR31642">
    <property type="entry name" value="TRICHOTHECENE 3-O-ACETYLTRANSFERASE"/>
    <property type="match status" value="1"/>
</dbReference>
<organism evidence="2 3">
    <name type="scientific">Tripterygium wilfordii</name>
    <name type="common">Thunder God vine</name>
    <dbReference type="NCBI Taxonomy" id="458696"/>
    <lineage>
        <taxon>Eukaryota</taxon>
        <taxon>Viridiplantae</taxon>
        <taxon>Streptophyta</taxon>
        <taxon>Embryophyta</taxon>
        <taxon>Tracheophyta</taxon>
        <taxon>Spermatophyta</taxon>
        <taxon>Magnoliopsida</taxon>
        <taxon>eudicotyledons</taxon>
        <taxon>Gunneridae</taxon>
        <taxon>Pentapetalae</taxon>
        <taxon>rosids</taxon>
        <taxon>fabids</taxon>
        <taxon>Celastrales</taxon>
        <taxon>Celastraceae</taxon>
        <taxon>Tripterygium</taxon>
    </lineage>
</organism>
<gene>
    <name evidence="2" type="ORF">HS088_TW02G00600</name>
</gene>
<dbReference type="InterPro" id="IPR050317">
    <property type="entry name" value="Plant_Fungal_Acyltransferase"/>
</dbReference>
<dbReference type="InParanoid" id="A0A7J7DYY0"/>
<dbReference type="InterPro" id="IPR023213">
    <property type="entry name" value="CAT-like_dom_sf"/>
</dbReference>
<evidence type="ECO:0000313" key="3">
    <source>
        <dbReference type="Proteomes" id="UP000593562"/>
    </source>
</evidence>
<comment type="caution">
    <text evidence="2">The sequence shown here is derived from an EMBL/GenBank/DDBJ whole genome shotgun (WGS) entry which is preliminary data.</text>
</comment>
<dbReference type="AlphaFoldDB" id="A0A7J7DYY0"/>
<name>A0A7J7DYY0_TRIWF</name>
<accession>A0A7J7DYY0</accession>
<dbReference type="Pfam" id="PF02458">
    <property type="entry name" value="Transferase"/>
    <property type="match status" value="1"/>
</dbReference>
<keyword evidence="3" id="KW-1185">Reference proteome</keyword>
<protein>
    <submittedName>
        <fullName evidence="2">Agmatine coumaroyltransferase-2-like</fullName>
    </submittedName>
</protein>
<proteinExistence type="inferred from homology"/>
<dbReference type="Gene3D" id="3.30.559.10">
    <property type="entry name" value="Chloramphenicol acetyltransferase-like domain"/>
    <property type="match status" value="2"/>
</dbReference>
<evidence type="ECO:0000313" key="2">
    <source>
        <dbReference type="EMBL" id="KAF5751585.1"/>
    </source>
</evidence>
<comment type="similarity">
    <text evidence="1">Belongs to the plant acyltransferase family.</text>
</comment>
<keyword evidence="2" id="KW-0808">Transferase</keyword>
<dbReference type="PANTHER" id="PTHR31642:SF13">
    <property type="entry name" value="AGMATINE HYDROXYCINNAMOYLTRANSFERASE 1"/>
    <property type="match status" value="1"/>
</dbReference>
<reference evidence="2 3" key="1">
    <citation type="journal article" date="2020" name="Nat. Commun.">
        <title>Genome of Tripterygium wilfordii and identification of cytochrome P450 involved in triptolide biosynthesis.</title>
        <authorList>
            <person name="Tu L."/>
            <person name="Su P."/>
            <person name="Zhang Z."/>
            <person name="Gao L."/>
            <person name="Wang J."/>
            <person name="Hu T."/>
            <person name="Zhou J."/>
            <person name="Zhang Y."/>
            <person name="Zhao Y."/>
            <person name="Liu Y."/>
            <person name="Song Y."/>
            <person name="Tong Y."/>
            <person name="Lu Y."/>
            <person name="Yang J."/>
            <person name="Xu C."/>
            <person name="Jia M."/>
            <person name="Peters R.J."/>
            <person name="Huang L."/>
            <person name="Gao W."/>
        </authorList>
    </citation>
    <scope>NUCLEOTIDE SEQUENCE [LARGE SCALE GENOMIC DNA]</scope>
    <source>
        <strain evidence="3">cv. XIE 37</strain>
        <tissue evidence="2">Leaf</tissue>
    </source>
</reference>
<sequence length="410" mass="46483">MEIKIESSKLIKPFYEDDTTPLPTSDHVPFTVFDTVTFDAHIALIYAYRPPVPSNAEIELGLRKVLAKYRTLAGRIDENEKGERIVLLNDKGSRFIEASADFNFDQIMPLTPSPDILSLHPPLKGVEELMQVQLTRFSCGSLVVGFSSHHQVADGYSTSRFLVAWGRACRGLDIGAPPIYDRSFFTPRNPPIIEFEHKGAEYTIKKDDINYDHHKNDTLGAEEVVVVQKFHFTLNFLNKLRSKASSSIESTNENPNKPYSKFVSLLAHLWRAITRARGLTGVQKTSVRIAVNGRRRLKPRVPDEYFGNVVLWAFPTARAKDLLNQPLQYATKIIHDAIVNVNNDYFRSFIDFSKSKRGPWASLIKEVKEQQTIDGERDRPMGFNLQGFRTKGCAEKWERTHLCLDGDGGV</sequence>
<dbReference type="GO" id="GO:0016747">
    <property type="term" value="F:acyltransferase activity, transferring groups other than amino-acyl groups"/>
    <property type="evidence" value="ECO:0007669"/>
    <property type="project" value="TreeGrafter"/>
</dbReference>
<dbReference type="Proteomes" id="UP000593562">
    <property type="component" value="Unassembled WGS sequence"/>
</dbReference>
<dbReference type="EMBL" id="JAAARO010000002">
    <property type="protein sequence ID" value="KAF5751585.1"/>
    <property type="molecule type" value="Genomic_DNA"/>
</dbReference>
<evidence type="ECO:0000256" key="1">
    <source>
        <dbReference type="ARBA" id="ARBA00009861"/>
    </source>
</evidence>